<gene>
    <name evidence="2" type="ORF">ACFQZP_15755</name>
</gene>
<comment type="caution">
    <text evidence="2">The sequence shown here is derived from an EMBL/GenBank/DDBJ whole genome shotgun (WGS) entry which is preliminary data.</text>
</comment>
<accession>A0ABW2VKQ9</accession>
<dbReference type="RefSeq" id="WP_381250137.1">
    <property type="nucleotide sequence ID" value="NZ_JBHTBI010000004.1"/>
</dbReference>
<feature type="region of interest" description="Disordered" evidence="1">
    <location>
        <begin position="1"/>
        <end position="29"/>
    </location>
</feature>
<feature type="compositionally biased region" description="Low complexity" evidence="1">
    <location>
        <begin position="54"/>
        <end position="70"/>
    </location>
</feature>
<feature type="compositionally biased region" description="Basic and acidic residues" evidence="1">
    <location>
        <begin position="87"/>
        <end position="110"/>
    </location>
</feature>
<proteinExistence type="predicted"/>
<feature type="compositionally biased region" description="Pro residues" evidence="1">
    <location>
        <begin position="111"/>
        <end position="121"/>
    </location>
</feature>
<organism evidence="2 3">
    <name type="scientific">Streptomyces lutosisoli</name>
    <dbReference type="NCBI Taxonomy" id="2665721"/>
    <lineage>
        <taxon>Bacteria</taxon>
        <taxon>Bacillati</taxon>
        <taxon>Actinomycetota</taxon>
        <taxon>Actinomycetes</taxon>
        <taxon>Kitasatosporales</taxon>
        <taxon>Streptomycetaceae</taxon>
        <taxon>Streptomyces</taxon>
    </lineage>
</organism>
<dbReference type="Proteomes" id="UP001596957">
    <property type="component" value="Unassembled WGS sequence"/>
</dbReference>
<reference evidence="3" key="1">
    <citation type="journal article" date="2019" name="Int. J. Syst. Evol. Microbiol.">
        <title>The Global Catalogue of Microorganisms (GCM) 10K type strain sequencing project: providing services to taxonomists for standard genome sequencing and annotation.</title>
        <authorList>
            <consortium name="The Broad Institute Genomics Platform"/>
            <consortium name="The Broad Institute Genome Sequencing Center for Infectious Disease"/>
            <person name="Wu L."/>
            <person name="Ma J."/>
        </authorList>
    </citation>
    <scope>NUCLEOTIDE SEQUENCE [LARGE SCALE GENOMIC DNA]</scope>
    <source>
        <strain evidence="3">CGMCC 4.7198</strain>
    </source>
</reference>
<dbReference type="EMBL" id="JBHTEC010000001">
    <property type="protein sequence ID" value="MFD0283117.1"/>
    <property type="molecule type" value="Genomic_DNA"/>
</dbReference>
<sequence>MSPTPHPPHPLRRCARARGGAPSRSGTASSGTWLRILILLVTAVLATGPHLEALAASTPTPAPTAGTESGSGTAEHDVLDTALRPPTRQDHRPLTPLRPDTRSREHRRDPLPVPAPAPPTHSPALHALRCVVLRC</sequence>
<evidence type="ECO:0008006" key="4">
    <source>
        <dbReference type="Google" id="ProtNLM"/>
    </source>
</evidence>
<evidence type="ECO:0000313" key="2">
    <source>
        <dbReference type="EMBL" id="MFD0283117.1"/>
    </source>
</evidence>
<protein>
    <recommendedName>
        <fullName evidence="4">Secreted protein</fullName>
    </recommendedName>
</protein>
<keyword evidence="3" id="KW-1185">Reference proteome</keyword>
<evidence type="ECO:0000313" key="3">
    <source>
        <dbReference type="Proteomes" id="UP001596957"/>
    </source>
</evidence>
<feature type="region of interest" description="Disordered" evidence="1">
    <location>
        <begin position="54"/>
        <end position="123"/>
    </location>
</feature>
<evidence type="ECO:0000256" key="1">
    <source>
        <dbReference type="SAM" id="MobiDB-lite"/>
    </source>
</evidence>
<name>A0ABW2VKQ9_9ACTN</name>